<feature type="transmembrane region" description="Helical" evidence="9">
    <location>
        <begin position="200"/>
        <end position="225"/>
    </location>
</feature>
<keyword evidence="4" id="KW-0547">Nucleotide-binding</keyword>
<sequence>MAHRRDRRKSFEFEKSLYSTQSTRIPSTTEPDADATSRNGPADKRASSMYYSPRSTGTYSSKSSYPSDVEKEKIPPVPPVPPTEGKGEQGGGPGGPPGGGFGAPPGQQFGDPISLLPLNEQEVLRRQLETPSTIVTYMTCFRYAERREWIILSMACIMACTAGATLPLMTIIFGHLSGVFRGLFAGQMDQDEFHKELRKYVLYFVYLGLGSFASTYTATVGCIYVGERITLRIRENYLAAILRQNVGYFDKIGAGEVTTRITFDSNLVQDGISEKISLVITSVSTFIAAFVIGFIRFWKLTLILCGTLFSICISMGIGTRFITQYTKNAIFVYTQSGTVAEEVIGSIRNAVAFGTREKLADQFCFHLDTAEYWGTKTKTLLAMLVGVMMGIVFCSYSLAFWQGSRFLVDDDITIVQIITVLMAVMIGSFSLGNVNTWIQSFTNATAAAAKIYSTIDRPSPMDPASREGRTLPRVLGRIDLKDVKMIYPSRPAVTVMDGVNLSVEAGKTTALVGASGSGKTTIVGLVERFYDPVRGNVYLDGNDVSELNLHWLRQHISLVQQEPVLFSGTIFENIRHGLIGTPFERMKEEKVQEMIHEAAKISNAFDFVTALPEGFETNVGQGGFLLSGGQKQRVAIARAIVKDPKILLLDEATSALDTKSEAVVQEALDRVSIGRTTIVIAHRLSTIKSADKIVVMSNGRVVEQGTHNQLIERGQAYFQLVRAQTFAATEAAVTDDDYDKDKELARRVSSFPKATSMTEDNGNLGLFPLRPLKTHKSISSMRLEEKKKSDEEENYSLWELIVMTAKYNKEEWHIMALGIVWSVIAGSGNPVSAVFYAKAVTALAKPPWQFGQLRDQINFWSIMYVMLACIQFFSLAGQGLCFAICSEKLIHRIRERAFRQILRQDIEFFDDDENNSGALTTFLSVDTANLAGLSGPTLGTIMTVLTTLVGCLSLGLAIGWKLGLVCLSCIPILLGCGFLRFWVLSRFEARAKKAYKNSAAYACEATNAIKTVASLTREQDVWLNYHEQLEEQSWENSKSILKSSLLFAASQSGMFLCTAVGFYYGGTLIGKQEYTLFQFFLCFASITFGSQSAGTIFSFAPDMGKAKQSAIQLKKLFDRKPVVDAWSTDGERIRSPLEGDIEFRNVHFRYPKRPEQPVLRGLDLKVQPGQYIALVGASGCGKSTTIGLLERFYDPLEGGVFVDGKNIACYNINDYRRQLALVSQEPTLYRGTIRDNLMLGMDNEEITDKAVEAACRQANIWDFISSLPYGFHTFLGTRGSLLSGGQRQRICIARALLRNPRILLLDEATSALDSESEKVVQTALDRAAQGRTTIAVAHRLSTIQKADRIYVFEGGRVVEEGTHTELTKRRGRYFELVNMQNLEKRGG</sequence>
<evidence type="ECO:0000256" key="2">
    <source>
        <dbReference type="ARBA" id="ARBA00007577"/>
    </source>
</evidence>
<keyword evidence="5" id="KW-0067">ATP-binding</keyword>
<feature type="transmembrane region" description="Helical" evidence="9">
    <location>
        <begin position="938"/>
        <end position="956"/>
    </location>
</feature>
<keyword evidence="6 9" id="KW-1133">Transmembrane helix</keyword>
<comment type="subcellular location">
    <subcellularLocation>
        <location evidence="1">Membrane</location>
        <topology evidence="1">Multi-pass membrane protein</topology>
    </subcellularLocation>
</comment>
<evidence type="ECO:0000256" key="3">
    <source>
        <dbReference type="ARBA" id="ARBA00022692"/>
    </source>
</evidence>
<dbReference type="SUPFAM" id="SSF90123">
    <property type="entry name" value="ABC transporter transmembrane region"/>
    <property type="match status" value="2"/>
</dbReference>
<feature type="transmembrane region" description="Helical" evidence="9">
    <location>
        <begin position="962"/>
        <end position="983"/>
    </location>
</feature>
<evidence type="ECO:0000313" key="13">
    <source>
        <dbReference type="Proteomes" id="UP001363622"/>
    </source>
</evidence>
<organism evidence="12 13">
    <name type="scientific">Phyllosticta citriasiana</name>
    <dbReference type="NCBI Taxonomy" id="595635"/>
    <lineage>
        <taxon>Eukaryota</taxon>
        <taxon>Fungi</taxon>
        <taxon>Dikarya</taxon>
        <taxon>Ascomycota</taxon>
        <taxon>Pezizomycotina</taxon>
        <taxon>Dothideomycetes</taxon>
        <taxon>Dothideomycetes incertae sedis</taxon>
        <taxon>Botryosphaeriales</taxon>
        <taxon>Phyllostictaceae</taxon>
        <taxon>Phyllosticta</taxon>
    </lineage>
</organism>
<feature type="transmembrane region" description="Helical" evidence="9">
    <location>
        <begin position="1045"/>
        <end position="1064"/>
    </location>
</feature>
<feature type="compositionally biased region" description="Gly residues" evidence="8">
    <location>
        <begin position="88"/>
        <end position="103"/>
    </location>
</feature>
<reference evidence="12 13" key="1">
    <citation type="submission" date="2024-04" db="EMBL/GenBank/DDBJ databases">
        <title>Phyllosticta paracitricarpa is synonymous to the EU quarantine fungus P. citricarpa based on phylogenomic analyses.</title>
        <authorList>
            <consortium name="Lawrence Berkeley National Laboratory"/>
            <person name="Van Ingen-Buijs V.A."/>
            <person name="Van Westerhoven A.C."/>
            <person name="Haridas S."/>
            <person name="Skiadas P."/>
            <person name="Martin F."/>
            <person name="Groenewald J.Z."/>
            <person name="Crous P.W."/>
            <person name="Seidl M.F."/>
        </authorList>
    </citation>
    <scope>NUCLEOTIDE SEQUENCE [LARGE SCALE GENOMIC DNA]</scope>
    <source>
        <strain evidence="12 13">CBS 123371</strain>
    </source>
</reference>
<feature type="transmembrane region" description="Helical" evidence="9">
    <location>
        <begin position="380"/>
        <end position="401"/>
    </location>
</feature>
<name>A0ABR1KYS3_9PEZI</name>
<evidence type="ECO:0000256" key="7">
    <source>
        <dbReference type="ARBA" id="ARBA00023136"/>
    </source>
</evidence>
<dbReference type="CDD" id="cd18578">
    <property type="entry name" value="ABC_6TM_Pgp_ABCB1_D2_like"/>
    <property type="match status" value="1"/>
</dbReference>
<gene>
    <name evidence="12" type="ORF">IWZ03DRAFT_15053</name>
</gene>
<keyword evidence="13" id="KW-1185">Reference proteome</keyword>
<accession>A0ABR1KYS3</accession>
<dbReference type="CDD" id="cd03249">
    <property type="entry name" value="ABC_MTABC3_MDL1_MDL2"/>
    <property type="match status" value="2"/>
</dbReference>
<dbReference type="PROSITE" id="PS50929">
    <property type="entry name" value="ABC_TM1F"/>
    <property type="match status" value="2"/>
</dbReference>
<feature type="transmembrane region" description="Helical" evidence="9">
    <location>
        <begin position="276"/>
        <end position="295"/>
    </location>
</feature>
<evidence type="ECO:0000256" key="4">
    <source>
        <dbReference type="ARBA" id="ARBA00022741"/>
    </source>
</evidence>
<feature type="domain" description="ABC transmembrane type-1" evidence="11">
    <location>
        <begin position="155"/>
        <end position="443"/>
    </location>
</feature>
<dbReference type="PROSITE" id="PS50893">
    <property type="entry name" value="ABC_TRANSPORTER_2"/>
    <property type="match status" value="2"/>
</dbReference>
<dbReference type="PROSITE" id="PS00211">
    <property type="entry name" value="ABC_TRANSPORTER_1"/>
    <property type="match status" value="2"/>
</dbReference>
<dbReference type="PANTHER" id="PTHR43394">
    <property type="entry name" value="ATP-DEPENDENT PERMEASE MDL1, MITOCHONDRIAL"/>
    <property type="match status" value="1"/>
</dbReference>
<evidence type="ECO:0000259" key="10">
    <source>
        <dbReference type="PROSITE" id="PS50893"/>
    </source>
</evidence>
<dbReference type="Proteomes" id="UP001363622">
    <property type="component" value="Unassembled WGS sequence"/>
</dbReference>
<evidence type="ECO:0000313" key="12">
    <source>
        <dbReference type="EMBL" id="KAK7523967.1"/>
    </source>
</evidence>
<evidence type="ECO:0000256" key="6">
    <source>
        <dbReference type="ARBA" id="ARBA00022989"/>
    </source>
</evidence>
<keyword evidence="7 9" id="KW-0472">Membrane</keyword>
<feature type="domain" description="ABC transporter" evidence="10">
    <location>
        <begin position="478"/>
        <end position="723"/>
    </location>
</feature>
<dbReference type="Gene3D" id="3.40.50.300">
    <property type="entry name" value="P-loop containing nucleotide triphosphate hydrolases"/>
    <property type="match status" value="2"/>
</dbReference>
<proteinExistence type="inferred from homology"/>
<comment type="similarity">
    <text evidence="2">Belongs to the ABC transporter superfamily. ABCB family. Multidrug resistance exporter (TC 3.A.1.201) subfamily.</text>
</comment>
<dbReference type="CDD" id="cd18577">
    <property type="entry name" value="ABC_6TM_Pgp_ABCB1_D1_like"/>
    <property type="match status" value="1"/>
</dbReference>
<evidence type="ECO:0000256" key="9">
    <source>
        <dbReference type="SAM" id="Phobius"/>
    </source>
</evidence>
<dbReference type="InterPro" id="IPR003439">
    <property type="entry name" value="ABC_transporter-like_ATP-bd"/>
</dbReference>
<evidence type="ECO:0000256" key="1">
    <source>
        <dbReference type="ARBA" id="ARBA00004141"/>
    </source>
</evidence>
<dbReference type="SMART" id="SM00382">
    <property type="entry name" value="AAA"/>
    <property type="match status" value="2"/>
</dbReference>
<keyword evidence="3 9" id="KW-0812">Transmembrane</keyword>
<feature type="transmembrane region" description="Helical" evidence="9">
    <location>
        <begin position="413"/>
        <end position="431"/>
    </location>
</feature>
<evidence type="ECO:0000256" key="8">
    <source>
        <dbReference type="SAM" id="MobiDB-lite"/>
    </source>
</evidence>
<dbReference type="InterPro" id="IPR027417">
    <property type="entry name" value="P-loop_NTPase"/>
</dbReference>
<dbReference type="SUPFAM" id="SSF52540">
    <property type="entry name" value="P-loop containing nucleoside triphosphate hydrolases"/>
    <property type="match status" value="2"/>
</dbReference>
<feature type="compositionally biased region" description="Polar residues" evidence="8">
    <location>
        <begin position="49"/>
        <end position="66"/>
    </location>
</feature>
<dbReference type="InterPro" id="IPR036640">
    <property type="entry name" value="ABC1_TM_sf"/>
</dbReference>
<dbReference type="Pfam" id="PF00664">
    <property type="entry name" value="ABC_membrane"/>
    <property type="match status" value="2"/>
</dbReference>
<dbReference type="EMBL" id="JBBPHU010000001">
    <property type="protein sequence ID" value="KAK7523967.1"/>
    <property type="molecule type" value="Genomic_DNA"/>
</dbReference>
<dbReference type="Gene3D" id="1.20.1560.10">
    <property type="entry name" value="ABC transporter type 1, transmembrane domain"/>
    <property type="match status" value="1"/>
</dbReference>
<feature type="transmembrane region" description="Helical" evidence="9">
    <location>
        <begin position="1076"/>
        <end position="1100"/>
    </location>
</feature>
<comment type="caution">
    <text evidence="12">The sequence shown here is derived from an EMBL/GenBank/DDBJ whole genome shotgun (WGS) entry which is preliminary data.</text>
</comment>
<feature type="transmembrane region" description="Helical" evidence="9">
    <location>
        <begin position="149"/>
        <end position="180"/>
    </location>
</feature>
<dbReference type="InterPro" id="IPR011527">
    <property type="entry name" value="ABC1_TM_dom"/>
</dbReference>
<dbReference type="InterPro" id="IPR039421">
    <property type="entry name" value="Type_1_exporter"/>
</dbReference>
<feature type="domain" description="ABC transmembrane type-1" evidence="11">
    <location>
        <begin position="816"/>
        <end position="1105"/>
    </location>
</feature>
<protein>
    <submittedName>
        <fullName evidence="12">ABC multidrug transporter Mdr1</fullName>
    </submittedName>
</protein>
<feature type="transmembrane region" description="Helical" evidence="9">
    <location>
        <begin position="857"/>
        <end position="885"/>
    </location>
</feature>
<dbReference type="PANTHER" id="PTHR43394:SF27">
    <property type="entry name" value="ATP-DEPENDENT TRANSLOCASE ABCB1-LIKE"/>
    <property type="match status" value="1"/>
</dbReference>
<feature type="transmembrane region" description="Helical" evidence="9">
    <location>
        <begin position="301"/>
        <end position="322"/>
    </location>
</feature>
<feature type="domain" description="ABC transporter" evidence="10">
    <location>
        <begin position="1141"/>
        <end position="1379"/>
    </location>
</feature>
<dbReference type="InterPro" id="IPR003593">
    <property type="entry name" value="AAA+_ATPase"/>
</dbReference>
<feature type="transmembrane region" description="Helical" evidence="9">
    <location>
        <begin position="814"/>
        <end position="837"/>
    </location>
</feature>
<feature type="region of interest" description="Disordered" evidence="8">
    <location>
        <begin position="1"/>
        <end position="109"/>
    </location>
</feature>
<feature type="compositionally biased region" description="Polar residues" evidence="8">
    <location>
        <begin position="17"/>
        <end position="30"/>
    </location>
</feature>
<evidence type="ECO:0000256" key="5">
    <source>
        <dbReference type="ARBA" id="ARBA00022840"/>
    </source>
</evidence>
<evidence type="ECO:0000259" key="11">
    <source>
        <dbReference type="PROSITE" id="PS50929"/>
    </source>
</evidence>
<dbReference type="Pfam" id="PF00005">
    <property type="entry name" value="ABC_tran"/>
    <property type="match status" value="2"/>
</dbReference>
<dbReference type="InterPro" id="IPR017871">
    <property type="entry name" value="ABC_transporter-like_CS"/>
</dbReference>